<evidence type="ECO:0000256" key="3">
    <source>
        <dbReference type="ARBA" id="ARBA00022990"/>
    </source>
</evidence>
<organism evidence="9 10">
    <name type="scientific">Mucilaginibacter lappiensis</name>
    <dbReference type="NCBI Taxonomy" id="354630"/>
    <lineage>
        <taxon>Bacteria</taxon>
        <taxon>Pseudomonadati</taxon>
        <taxon>Bacteroidota</taxon>
        <taxon>Sphingobacteriia</taxon>
        <taxon>Sphingobacteriales</taxon>
        <taxon>Sphingobacteriaceae</taxon>
        <taxon>Mucilaginibacter</taxon>
    </lineage>
</organism>
<evidence type="ECO:0000256" key="5">
    <source>
        <dbReference type="ARBA" id="ARBA00032596"/>
    </source>
</evidence>
<name>A0A841JJH3_9SPHI</name>
<dbReference type="GO" id="GO:0006508">
    <property type="term" value="P:proteolysis"/>
    <property type="evidence" value="ECO:0007669"/>
    <property type="project" value="InterPro"/>
</dbReference>
<dbReference type="Proteomes" id="UP000548326">
    <property type="component" value="Unassembled WGS sequence"/>
</dbReference>
<dbReference type="Gene3D" id="2.120.10.30">
    <property type="entry name" value="TolB, C-terminal domain"/>
    <property type="match status" value="2"/>
</dbReference>
<sequence length="663" mass="74629">MNKNILLIIAVFICSSTLAQTVKKPFKPTDFYHIPTLDDPQLSPDGKWIAYSLAEVDSAKDKRISHIWMQSYDGKQSIQLTFDDEPSSTPKWSPDGKYLSFLSEKDSKNGGQVWLMDRRGGEGHKLTDIKGELQDYAWAPNSKKLALVIKDPENGGKPEPKTIAPIKIDRYHFKQDIEGYLQHRHSHLYVYDVDTKKLDTLTKGDMDDDSPVWSPDGRTIAFVSNHTDDPDKNENSDIFTIEAKSGAEAQQLTTFTGHDIKPLWSPDGKYIAYLRSTSDADYFIYQHDVLCLMDADGKNNKILTAQLDRPVSNHAWSKDGKNIVYLVSNDRIRYVAQYNLLLRKSTTINKGTQCSFESLIAHSPGNWIAKMTNPYMPHELVAIENGKIRRLTFHQDKWLNKVKLAFVKGFQSFSSDGTLVSGILYTPDSVVTQKLPFILYIHGGPTDQDEFEFDATRQVLASSGYAVAAVNYRGSTGRGLEYTKAIYADWGNKEVKDLLGAVDELVKTGIADPQRLGIGGWSYGGILTDYTIATDPRFKAAASGAGSALQLSVYGSDQWVVQYDNELGVPWKNADKYVKLSYPFFHADKIKTPTLFMSGLKDFNVPTEGGEQMYQALRSQGVPTQLVLYPGQYHMISIPSYQVDRAQRYIDWFGKYLAPQPRF</sequence>
<gene>
    <name evidence="9" type="ORF">HDF22_002971</name>
</gene>
<dbReference type="EMBL" id="JACHCA010000007">
    <property type="protein sequence ID" value="MBB6128848.1"/>
    <property type="molecule type" value="Genomic_DNA"/>
</dbReference>
<dbReference type="PANTHER" id="PTHR42776">
    <property type="entry name" value="SERINE PEPTIDASE S9 FAMILY MEMBER"/>
    <property type="match status" value="1"/>
</dbReference>
<keyword evidence="3" id="KW-0007">Acetylation</keyword>
<dbReference type="InterPro" id="IPR002471">
    <property type="entry name" value="Pept_S9_AS"/>
</dbReference>
<dbReference type="PANTHER" id="PTHR42776:SF27">
    <property type="entry name" value="DIPEPTIDYL PEPTIDASE FAMILY MEMBER 6"/>
    <property type="match status" value="1"/>
</dbReference>
<evidence type="ECO:0000256" key="4">
    <source>
        <dbReference type="ARBA" id="ARBA00032284"/>
    </source>
</evidence>
<evidence type="ECO:0000313" key="9">
    <source>
        <dbReference type="EMBL" id="MBB6128848.1"/>
    </source>
</evidence>
<dbReference type="Pfam" id="PF07676">
    <property type="entry name" value="PD40"/>
    <property type="match status" value="3"/>
</dbReference>
<comment type="caution">
    <text evidence="9">The sequence shown here is derived from an EMBL/GenBank/DDBJ whole genome shotgun (WGS) entry which is preliminary data.</text>
</comment>
<dbReference type="GO" id="GO:0004252">
    <property type="term" value="F:serine-type endopeptidase activity"/>
    <property type="evidence" value="ECO:0007669"/>
    <property type="project" value="InterPro"/>
</dbReference>
<dbReference type="InterPro" id="IPR011659">
    <property type="entry name" value="WD40"/>
</dbReference>
<evidence type="ECO:0000313" key="10">
    <source>
        <dbReference type="Proteomes" id="UP000548326"/>
    </source>
</evidence>
<evidence type="ECO:0000256" key="6">
    <source>
        <dbReference type="ARBA" id="ARBA00045885"/>
    </source>
</evidence>
<keyword evidence="9" id="KW-0645">Protease</keyword>
<dbReference type="SUPFAM" id="SSF82171">
    <property type="entry name" value="DPP6 N-terminal domain-like"/>
    <property type="match status" value="1"/>
</dbReference>
<proteinExistence type="predicted"/>
<dbReference type="InterPro" id="IPR011042">
    <property type="entry name" value="6-blade_b-propeller_TolB-like"/>
</dbReference>
<feature type="domain" description="Peptidase S9 prolyl oligopeptidase catalytic" evidence="8">
    <location>
        <begin position="452"/>
        <end position="658"/>
    </location>
</feature>
<dbReference type="GO" id="GO:0004177">
    <property type="term" value="F:aminopeptidase activity"/>
    <property type="evidence" value="ECO:0007669"/>
    <property type="project" value="UniProtKB-KW"/>
</dbReference>
<evidence type="ECO:0000256" key="2">
    <source>
        <dbReference type="ARBA" id="ARBA00022825"/>
    </source>
</evidence>
<dbReference type="SUPFAM" id="SSF53474">
    <property type="entry name" value="alpha/beta-Hydrolases"/>
    <property type="match status" value="1"/>
</dbReference>
<dbReference type="AlphaFoldDB" id="A0A841JJH3"/>
<feature type="signal peptide" evidence="7">
    <location>
        <begin position="1"/>
        <end position="19"/>
    </location>
</feature>
<dbReference type="RefSeq" id="WP_183588177.1">
    <property type="nucleotide sequence ID" value="NZ_JACHCA010000007.1"/>
</dbReference>
<protein>
    <recommendedName>
        <fullName evidence="5">Acyl-peptide hydrolase</fullName>
    </recommendedName>
    <alternativeName>
        <fullName evidence="4">Acylaminoacyl-peptidase</fullName>
    </alternativeName>
</protein>
<keyword evidence="2" id="KW-0720">Serine protease</keyword>
<reference evidence="9 10" key="1">
    <citation type="submission" date="2020-08" db="EMBL/GenBank/DDBJ databases">
        <title>Genomic Encyclopedia of Type Strains, Phase IV (KMG-V): Genome sequencing to study the core and pangenomes of soil and plant-associated prokaryotes.</title>
        <authorList>
            <person name="Whitman W."/>
        </authorList>
    </citation>
    <scope>NUCLEOTIDE SEQUENCE [LARGE SCALE GENOMIC DNA]</scope>
    <source>
        <strain evidence="9 10">MP601</strain>
    </source>
</reference>
<keyword evidence="7" id="KW-0732">Signal</keyword>
<keyword evidence="9" id="KW-0031">Aminopeptidase</keyword>
<dbReference type="InterPro" id="IPR029058">
    <property type="entry name" value="AB_hydrolase_fold"/>
</dbReference>
<feature type="chain" id="PRO_5032545480" description="Acyl-peptide hydrolase" evidence="7">
    <location>
        <begin position="20"/>
        <end position="663"/>
    </location>
</feature>
<comment type="function">
    <text evidence="6">This enzyme catalyzes the hydrolysis of the N-terminal peptide bond of an N-acetylated peptide to generate an N-acetylated amino acid and a peptide with a free N-terminus. It preferentially cleaves off Ac-Ala, Ac-Met and Ac-Ser. Also, involved in the degradation of oxidized and glycated proteins.</text>
</comment>
<evidence type="ECO:0000256" key="1">
    <source>
        <dbReference type="ARBA" id="ARBA00022801"/>
    </source>
</evidence>
<accession>A0A841JJH3</accession>
<evidence type="ECO:0000256" key="7">
    <source>
        <dbReference type="SAM" id="SignalP"/>
    </source>
</evidence>
<dbReference type="InterPro" id="IPR001375">
    <property type="entry name" value="Peptidase_S9_cat"/>
</dbReference>
<evidence type="ECO:0000259" key="8">
    <source>
        <dbReference type="Pfam" id="PF00326"/>
    </source>
</evidence>
<dbReference type="PROSITE" id="PS00708">
    <property type="entry name" value="PRO_ENDOPEP_SER"/>
    <property type="match status" value="1"/>
</dbReference>
<dbReference type="Gene3D" id="3.40.50.1820">
    <property type="entry name" value="alpha/beta hydrolase"/>
    <property type="match status" value="1"/>
</dbReference>
<keyword evidence="1" id="KW-0378">Hydrolase</keyword>
<dbReference type="Pfam" id="PF00326">
    <property type="entry name" value="Peptidase_S9"/>
    <property type="match status" value="1"/>
</dbReference>